<evidence type="ECO:0000313" key="3">
    <source>
        <dbReference type="EMBL" id="CUH65993.1"/>
    </source>
</evidence>
<feature type="region of interest" description="Disordered" evidence="1">
    <location>
        <begin position="239"/>
        <end position="263"/>
    </location>
</feature>
<evidence type="ECO:0000256" key="1">
    <source>
        <dbReference type="SAM" id="MobiDB-lite"/>
    </source>
</evidence>
<evidence type="ECO:0000259" key="2">
    <source>
        <dbReference type="Pfam" id="PF07179"/>
    </source>
</evidence>
<dbReference type="RefSeq" id="WP_058262913.1">
    <property type="nucleotide sequence ID" value="NZ_CP051181.1"/>
</dbReference>
<gene>
    <name evidence="3" type="ORF">TG4357_02176</name>
</gene>
<organism evidence="3 4">
    <name type="scientific">Thalassovita gelatinovora</name>
    <name type="common">Thalassobius gelatinovorus</name>
    <dbReference type="NCBI Taxonomy" id="53501"/>
    <lineage>
        <taxon>Bacteria</taxon>
        <taxon>Pseudomonadati</taxon>
        <taxon>Pseudomonadota</taxon>
        <taxon>Alphaproteobacteria</taxon>
        <taxon>Rhodobacterales</taxon>
        <taxon>Roseobacteraceae</taxon>
        <taxon>Thalassovita</taxon>
    </lineage>
</organism>
<protein>
    <recommendedName>
        <fullName evidence="2">SseB protein N-terminal domain-containing protein</fullName>
    </recommendedName>
</protein>
<reference evidence="3 4" key="1">
    <citation type="submission" date="2015-09" db="EMBL/GenBank/DDBJ databases">
        <authorList>
            <consortium name="Swine Surveillance"/>
        </authorList>
    </citation>
    <scope>NUCLEOTIDE SEQUENCE [LARGE SCALE GENOMIC DNA]</scope>
    <source>
        <strain evidence="3 4">CECT 4357</strain>
    </source>
</reference>
<evidence type="ECO:0000313" key="4">
    <source>
        <dbReference type="Proteomes" id="UP000051587"/>
    </source>
</evidence>
<name>A0A0P1FCN9_THAGE</name>
<accession>A0A0P1FCN9</accession>
<dbReference type="OrthoDB" id="7831317at2"/>
<sequence>MTDLTALDNAHAAMTADDTNDAARLRFYERLADSELFLLLSEEPADENVTPELFDLSDHRFVLVFDREDRLTQFTGAPAPYAALSGRVIAGLLAGQDIGLGVNLDVAPSAILIPPEAVNWLAETLGHAPEQAEARIEEIGRPTGLPEVLLQGLDAKLATAAGLAHSAYLATAVYEGGGRNHLLAFVDATPGAEDALAKAVSEALTFSGVEAGALDVSFVRASDPLAAKLAQWGLRFDLPQPEQPQEIGRNAPGSDPDKPPILR</sequence>
<feature type="domain" description="SseB protein N-terminal" evidence="2">
    <location>
        <begin position="11"/>
        <end position="120"/>
    </location>
</feature>
<dbReference type="AlphaFoldDB" id="A0A0P1FCN9"/>
<dbReference type="Proteomes" id="UP000051587">
    <property type="component" value="Unassembled WGS sequence"/>
</dbReference>
<dbReference type="STRING" id="53501.SAMN04488043_108125"/>
<proteinExistence type="predicted"/>
<dbReference type="EMBL" id="CYSA01000019">
    <property type="protein sequence ID" value="CUH65993.1"/>
    <property type="molecule type" value="Genomic_DNA"/>
</dbReference>
<dbReference type="InterPro" id="IPR009839">
    <property type="entry name" value="SseB_N"/>
</dbReference>
<keyword evidence="4" id="KW-1185">Reference proteome</keyword>
<dbReference type="Pfam" id="PF07179">
    <property type="entry name" value="SseB"/>
    <property type="match status" value="1"/>
</dbReference>